<evidence type="ECO:0000256" key="1">
    <source>
        <dbReference type="ARBA" id="ARBA00004418"/>
    </source>
</evidence>
<dbReference type="GO" id="GO:0019417">
    <property type="term" value="P:sulfur oxidation"/>
    <property type="evidence" value="ECO:0007669"/>
    <property type="project" value="InterPro"/>
</dbReference>
<evidence type="ECO:0000256" key="5">
    <source>
        <dbReference type="ARBA" id="ARBA00022679"/>
    </source>
</evidence>
<evidence type="ECO:0000313" key="21">
    <source>
        <dbReference type="Proteomes" id="UP000368474"/>
    </source>
</evidence>
<dbReference type="EC" id="2.8.5.2" evidence="14"/>
<evidence type="ECO:0000256" key="2">
    <source>
        <dbReference type="ARBA" id="ARBA00011530"/>
    </source>
</evidence>
<feature type="signal peptide" evidence="18">
    <location>
        <begin position="1"/>
        <end position="42"/>
    </location>
</feature>
<dbReference type="Proteomes" id="UP000368474">
    <property type="component" value="Unassembled WGS sequence"/>
</dbReference>
<dbReference type="InterPro" id="IPR009056">
    <property type="entry name" value="Cyt_c-like_dom"/>
</dbReference>
<dbReference type="NCBIfam" id="TIGR04484">
    <property type="entry name" value="thiosulf_SoxA"/>
    <property type="match status" value="1"/>
</dbReference>
<dbReference type="GO" id="GO:0016669">
    <property type="term" value="F:oxidoreductase activity, acting on a sulfur group of donors, cytochrome as acceptor"/>
    <property type="evidence" value="ECO:0007669"/>
    <property type="project" value="InterPro"/>
</dbReference>
<feature type="binding site" evidence="16">
    <location>
        <position position="247"/>
    </location>
    <ligand>
        <name>substrate</name>
    </ligand>
</feature>
<keyword evidence="3 14" id="KW-0813">Transport</keyword>
<dbReference type="GO" id="GO:0009055">
    <property type="term" value="F:electron transfer activity"/>
    <property type="evidence" value="ECO:0007669"/>
    <property type="project" value="InterPro"/>
</dbReference>
<evidence type="ECO:0000256" key="13">
    <source>
        <dbReference type="ARBA" id="ARBA00048423"/>
    </source>
</evidence>
<comment type="subcellular location">
    <subcellularLocation>
        <location evidence="1 14">Periplasm</location>
    </subcellularLocation>
</comment>
<keyword evidence="20" id="KW-0560">Oxidoreductase</keyword>
<feature type="chain" id="PRO_5023122433" description="SoxAX cytochrome complex subunit A" evidence="18">
    <location>
        <begin position="43"/>
        <end position="290"/>
    </location>
</feature>
<evidence type="ECO:0000313" key="20">
    <source>
        <dbReference type="EMBL" id="VVE31823.1"/>
    </source>
</evidence>
<feature type="domain" description="Cytochrome c" evidence="19">
    <location>
        <begin position="179"/>
        <end position="290"/>
    </location>
</feature>
<feature type="binding site" description="covalent" evidence="16">
    <location>
        <position position="199"/>
    </location>
    <ligand>
        <name>heme c</name>
        <dbReference type="ChEBI" id="CHEBI:61717"/>
        <label>2</label>
    </ligand>
</feature>
<feature type="binding site" description="covalent" evidence="16">
    <location>
        <position position="89"/>
    </location>
    <ligand>
        <name>heme c</name>
        <dbReference type="ChEBI" id="CHEBI:61717"/>
        <label>1</label>
    </ligand>
</feature>
<evidence type="ECO:0000256" key="17">
    <source>
        <dbReference type="PIRSR" id="PIRSR038455-3"/>
    </source>
</evidence>
<keyword evidence="5 14" id="KW-0808">Transferase</keyword>
<evidence type="ECO:0000256" key="6">
    <source>
        <dbReference type="ARBA" id="ARBA00022723"/>
    </source>
</evidence>
<feature type="binding site" description="axial binding residue" evidence="17">
    <location>
        <position position="203"/>
    </location>
    <ligand>
        <name>heme c</name>
        <dbReference type="ChEBI" id="CHEBI:61717"/>
        <label>2</label>
    </ligand>
    <ligandPart>
        <name>Fe</name>
        <dbReference type="ChEBI" id="CHEBI:18248"/>
    </ligandPart>
</feature>
<evidence type="ECO:0000256" key="7">
    <source>
        <dbReference type="ARBA" id="ARBA00022729"/>
    </source>
</evidence>
<evidence type="ECO:0000256" key="4">
    <source>
        <dbReference type="ARBA" id="ARBA00022617"/>
    </source>
</evidence>
<dbReference type="GO" id="GO:0016740">
    <property type="term" value="F:transferase activity"/>
    <property type="evidence" value="ECO:0007669"/>
    <property type="project" value="UniProtKB-KW"/>
</dbReference>
<dbReference type="InterPro" id="IPR025710">
    <property type="entry name" value="SoxA"/>
</dbReference>
<dbReference type="AlphaFoldDB" id="A0A5E4X6A2"/>
<dbReference type="PIRSF" id="PIRSF038455">
    <property type="entry name" value="SoxA"/>
    <property type="match status" value="1"/>
</dbReference>
<feature type="binding site" description="covalent" evidence="16">
    <location>
        <position position="202"/>
    </location>
    <ligand>
        <name>heme c</name>
        <dbReference type="ChEBI" id="CHEBI:61717"/>
        <label>2</label>
    </ligand>
</feature>
<evidence type="ECO:0000256" key="3">
    <source>
        <dbReference type="ARBA" id="ARBA00022448"/>
    </source>
</evidence>
<keyword evidence="10 14" id="KW-0408">Iron</keyword>
<dbReference type="GO" id="GO:0070069">
    <property type="term" value="C:cytochrome complex"/>
    <property type="evidence" value="ECO:0007669"/>
    <property type="project" value="InterPro"/>
</dbReference>
<evidence type="ECO:0000256" key="18">
    <source>
        <dbReference type="SAM" id="SignalP"/>
    </source>
</evidence>
<gene>
    <name evidence="20" type="primary">soxA</name>
    <name evidence="20" type="ORF">PMO31116_03652</name>
</gene>
<dbReference type="Pfam" id="PF21342">
    <property type="entry name" value="SoxA-TsdA_cyt-c"/>
    <property type="match status" value="2"/>
</dbReference>
<evidence type="ECO:0000256" key="10">
    <source>
        <dbReference type="ARBA" id="ARBA00023004"/>
    </source>
</evidence>
<feature type="binding site" description="axial binding residue" evidence="17">
    <location>
        <position position="125"/>
    </location>
    <ligand>
        <name>heme c</name>
        <dbReference type="ChEBI" id="CHEBI:61717"/>
        <label>1</label>
    </ligand>
    <ligandPart>
        <name>Fe</name>
        <dbReference type="ChEBI" id="CHEBI:18248"/>
    </ligandPart>
</feature>
<keyword evidence="8 14" id="KW-0574">Periplasm</keyword>
<dbReference type="GO" id="GO:0046872">
    <property type="term" value="F:metal ion binding"/>
    <property type="evidence" value="ECO:0007669"/>
    <property type="project" value="UniProtKB-KW"/>
</dbReference>
<accession>A0A5E4X6A2</accession>
<keyword evidence="4 14" id="KW-0349">Heme</keyword>
<dbReference type="InterPro" id="IPR036909">
    <property type="entry name" value="Cyt_c-like_dom_sf"/>
</dbReference>
<evidence type="ECO:0000256" key="15">
    <source>
        <dbReference type="PIRSR" id="PIRSR038455-1"/>
    </source>
</evidence>
<evidence type="ECO:0000256" key="14">
    <source>
        <dbReference type="PIRNR" id="PIRNR038455"/>
    </source>
</evidence>
<evidence type="ECO:0000256" key="16">
    <source>
        <dbReference type="PIRSR" id="PIRSR038455-2"/>
    </source>
</evidence>
<comment type="subunit">
    <text evidence="2 14">Heterodimer of SoxA and SoxX.</text>
</comment>
<evidence type="ECO:0000256" key="8">
    <source>
        <dbReference type="ARBA" id="ARBA00022764"/>
    </source>
</evidence>
<reference evidence="20 21" key="1">
    <citation type="submission" date="2019-08" db="EMBL/GenBank/DDBJ databases">
        <authorList>
            <person name="Peeters C."/>
        </authorList>
    </citation>
    <scope>NUCLEOTIDE SEQUENCE [LARGE SCALE GENOMIC DNA]</scope>
    <source>
        <strain evidence="20 21">LMG 31116</strain>
    </source>
</reference>
<comment type="similarity">
    <text evidence="11 14">Belongs to the SoxA family.</text>
</comment>
<keyword evidence="21" id="KW-1185">Reference proteome</keyword>
<protein>
    <recommendedName>
        <fullName evidence="14">SoxAX cytochrome complex subunit A</fullName>
        <ecNumber evidence="14">2.8.5.2</ecNumber>
    </recommendedName>
    <alternativeName>
        <fullName evidence="14">Protein SoxA</fullName>
    </alternativeName>
    <alternativeName>
        <fullName evidence="14">Sulfur oxidizing protein A</fullName>
    </alternativeName>
    <alternativeName>
        <fullName evidence="14">Thiosulfate-oxidizing multienzyme system protein SoxA</fullName>
    </alternativeName>
</protein>
<evidence type="ECO:0000256" key="11">
    <source>
        <dbReference type="ARBA" id="ARBA00025746"/>
    </source>
</evidence>
<evidence type="ECO:0000256" key="9">
    <source>
        <dbReference type="ARBA" id="ARBA00022982"/>
    </source>
</evidence>
<sequence length="290" mass="31810">MNEAQHSARSRNTCRAAWRPGMRGAVLGGMLAIAGLSAPAFAAESSTADAIAQYREMLADGNPAELVEMRGEALWKTPRGPNNVSLAQCDLGLGPGVVKDAYAQLPRYFPDTGRVLDAESRIVECMVNLQGFKRADVIKQPFSKEGQDPTDLESLTAYVAGQSRGATIRVPQSHKEEKEAYARGQKIFYYRAGPYDFSCASCHGADDKRIRLQDLPNLTKPVAARQAFATWPGYRVSQGALRTMQWRMNDCFRQQRMPVLNYGSQASIDLITFIGVMANGGKMDAPGLKR</sequence>
<organism evidence="20 21">
    <name type="scientific">Pandoraea morbifera</name>
    <dbReference type="NCBI Taxonomy" id="2508300"/>
    <lineage>
        <taxon>Bacteria</taxon>
        <taxon>Pseudomonadati</taxon>
        <taxon>Pseudomonadota</taxon>
        <taxon>Betaproteobacteria</taxon>
        <taxon>Burkholderiales</taxon>
        <taxon>Burkholderiaceae</taxon>
        <taxon>Pandoraea</taxon>
    </lineage>
</organism>
<dbReference type="PROSITE" id="PS51007">
    <property type="entry name" value="CYTC"/>
    <property type="match status" value="1"/>
</dbReference>
<dbReference type="GO" id="GO:0042597">
    <property type="term" value="C:periplasmic space"/>
    <property type="evidence" value="ECO:0007669"/>
    <property type="project" value="UniProtKB-SubCell"/>
</dbReference>
<dbReference type="SUPFAM" id="SSF46626">
    <property type="entry name" value="Cytochrome c"/>
    <property type="match status" value="2"/>
</dbReference>
<dbReference type="EMBL" id="CABPSD010000011">
    <property type="protein sequence ID" value="VVE31823.1"/>
    <property type="molecule type" value="Genomic_DNA"/>
</dbReference>
<feature type="binding site" description="axial binding residue" evidence="17">
    <location>
        <position position="251"/>
    </location>
    <ligand>
        <name>heme c</name>
        <dbReference type="ChEBI" id="CHEBI:61717"/>
        <label>2</label>
    </ligand>
    <ligandPart>
        <name>Fe</name>
        <dbReference type="ChEBI" id="CHEBI:18248"/>
    </ligandPart>
</feature>
<proteinExistence type="inferred from homology"/>
<keyword evidence="7 18" id="KW-0732">Signal</keyword>
<comment type="catalytic activity">
    <reaction evidence="12 14">
        <text>L-cysteinyl-[SoxY protein] + thiosulfate + 2 Fe(III)-[cytochrome c] = S-sulfosulfanyl-L-cysteinyl-[SoxY protein] + 2 Fe(II)-[cytochrome c] + 2 H(+)</text>
        <dbReference type="Rhea" id="RHEA:56720"/>
        <dbReference type="Rhea" id="RHEA-COMP:10350"/>
        <dbReference type="Rhea" id="RHEA-COMP:14328"/>
        <dbReference type="Rhea" id="RHEA-COMP:14399"/>
        <dbReference type="Rhea" id="RHEA-COMP:14691"/>
        <dbReference type="ChEBI" id="CHEBI:15378"/>
        <dbReference type="ChEBI" id="CHEBI:29033"/>
        <dbReference type="ChEBI" id="CHEBI:29034"/>
        <dbReference type="ChEBI" id="CHEBI:29950"/>
        <dbReference type="ChEBI" id="CHEBI:33542"/>
        <dbReference type="ChEBI" id="CHEBI:139321"/>
        <dbReference type="EC" id="2.8.5.2"/>
    </reaction>
</comment>
<keyword evidence="6 14" id="KW-0479">Metal-binding</keyword>
<feature type="active site" description="Cysteine persulfide intermediate" evidence="15">
    <location>
        <position position="251"/>
    </location>
</feature>
<evidence type="ECO:0000256" key="12">
    <source>
        <dbReference type="ARBA" id="ARBA00048077"/>
    </source>
</evidence>
<name>A0A5E4X6A2_9BURK</name>
<keyword evidence="9 14" id="KW-0249">Electron transport</keyword>
<dbReference type="Gene3D" id="1.10.760.10">
    <property type="entry name" value="Cytochrome c-like domain"/>
    <property type="match status" value="2"/>
</dbReference>
<comment type="catalytic activity">
    <reaction evidence="13 14">
        <text>S-sulfanyl-L-cysteinyl-[SoxY protein] + thiosulfate + 2 Fe(III)-[cytochrome c] = S-(2-sulfodisulfanyl)-L-cysteinyl-[SoxY protein] + 2 Fe(II)-[cytochrome c] + 2 H(+)</text>
        <dbReference type="Rhea" id="RHEA:51224"/>
        <dbReference type="Rhea" id="RHEA-COMP:10350"/>
        <dbReference type="Rhea" id="RHEA-COMP:14399"/>
        <dbReference type="Rhea" id="RHEA-COMP:14689"/>
        <dbReference type="Rhea" id="RHEA-COMP:14690"/>
        <dbReference type="ChEBI" id="CHEBI:15378"/>
        <dbReference type="ChEBI" id="CHEBI:29033"/>
        <dbReference type="ChEBI" id="CHEBI:29034"/>
        <dbReference type="ChEBI" id="CHEBI:33542"/>
        <dbReference type="ChEBI" id="CHEBI:61963"/>
        <dbReference type="ChEBI" id="CHEBI:140664"/>
        <dbReference type="EC" id="2.8.5.2"/>
    </reaction>
</comment>
<comment type="cofactor">
    <cofactor evidence="16">
        <name>heme</name>
        <dbReference type="ChEBI" id="CHEBI:30413"/>
    </cofactor>
    <text evidence="16">Binds 2 heme groups per subunit.</text>
</comment>
<evidence type="ECO:0000259" key="19">
    <source>
        <dbReference type="PROSITE" id="PS51007"/>
    </source>
</evidence>
<dbReference type="GO" id="GO:0020037">
    <property type="term" value="F:heme binding"/>
    <property type="evidence" value="ECO:0007669"/>
    <property type="project" value="InterPro"/>
</dbReference>